<evidence type="ECO:0000313" key="4">
    <source>
        <dbReference type="EMBL" id="KRK19119.1"/>
    </source>
</evidence>
<sequence>MLIRRATKNDLPQLAQIYLQVRQRTFTWVKAPQLADFQKETKGEQLLVAENEGRLCGFAAFYVPAAFVHLLIVAPDAQGQGIGRALLRQLQRGRRKPLRLKCVKSNHAALDFYAHLGFQIVKDNASAEPANFTLQATHAL</sequence>
<dbReference type="Pfam" id="PF13508">
    <property type="entry name" value="Acetyltransf_7"/>
    <property type="match status" value="1"/>
</dbReference>
<evidence type="ECO:0000259" key="3">
    <source>
        <dbReference type="PROSITE" id="PS51186"/>
    </source>
</evidence>
<dbReference type="AlphaFoldDB" id="A0A0R1FBQ5"/>
<organism evidence="4 5">
    <name type="scientific">Loigolactobacillus coryniformis subsp. coryniformis KCTC 3167 = DSM 20001</name>
    <dbReference type="NCBI Taxonomy" id="913848"/>
    <lineage>
        <taxon>Bacteria</taxon>
        <taxon>Bacillati</taxon>
        <taxon>Bacillota</taxon>
        <taxon>Bacilli</taxon>
        <taxon>Lactobacillales</taxon>
        <taxon>Lactobacillaceae</taxon>
        <taxon>Loigolactobacillus</taxon>
    </lineage>
</organism>
<dbReference type="GO" id="GO:0016747">
    <property type="term" value="F:acyltransferase activity, transferring groups other than amino-acyl groups"/>
    <property type="evidence" value="ECO:0007669"/>
    <property type="project" value="InterPro"/>
</dbReference>
<dbReference type="eggNOG" id="COG0456">
    <property type="taxonomic scope" value="Bacteria"/>
</dbReference>
<dbReference type="RefSeq" id="WP_010011357.1">
    <property type="nucleotide sequence ID" value="NZ_AZCN01000003.1"/>
</dbReference>
<evidence type="ECO:0000256" key="2">
    <source>
        <dbReference type="ARBA" id="ARBA00023315"/>
    </source>
</evidence>
<keyword evidence="1 4" id="KW-0808">Transferase</keyword>
<dbReference type="Gene3D" id="3.40.630.30">
    <property type="match status" value="1"/>
</dbReference>
<dbReference type="EMBL" id="AZCN01000003">
    <property type="protein sequence ID" value="KRK19119.1"/>
    <property type="molecule type" value="Genomic_DNA"/>
</dbReference>
<proteinExistence type="predicted"/>
<dbReference type="PROSITE" id="PS51186">
    <property type="entry name" value="GNAT"/>
    <property type="match status" value="1"/>
</dbReference>
<gene>
    <name evidence="4" type="ORF">FD22_GL001157</name>
</gene>
<reference evidence="4 5" key="1">
    <citation type="journal article" date="2015" name="Genome Announc.">
        <title>Expanding the biotechnology potential of lactobacilli through comparative genomics of 213 strains and associated genera.</title>
        <authorList>
            <person name="Sun Z."/>
            <person name="Harris H.M."/>
            <person name="McCann A."/>
            <person name="Guo C."/>
            <person name="Argimon S."/>
            <person name="Zhang W."/>
            <person name="Yang X."/>
            <person name="Jeffery I.B."/>
            <person name="Cooney J.C."/>
            <person name="Kagawa T.F."/>
            <person name="Liu W."/>
            <person name="Song Y."/>
            <person name="Salvetti E."/>
            <person name="Wrobel A."/>
            <person name="Rasinkangas P."/>
            <person name="Parkhill J."/>
            <person name="Rea M.C."/>
            <person name="O'Sullivan O."/>
            <person name="Ritari J."/>
            <person name="Douillard F.P."/>
            <person name="Paul Ross R."/>
            <person name="Yang R."/>
            <person name="Briner A.E."/>
            <person name="Felis G.E."/>
            <person name="de Vos W.M."/>
            <person name="Barrangou R."/>
            <person name="Klaenhammer T.R."/>
            <person name="Caufield P.W."/>
            <person name="Cui Y."/>
            <person name="Zhang H."/>
            <person name="O'Toole P.W."/>
        </authorList>
    </citation>
    <scope>NUCLEOTIDE SEQUENCE [LARGE SCALE GENOMIC DNA]</scope>
    <source>
        <strain evidence="4 5">DSM 20001</strain>
    </source>
</reference>
<dbReference type="SUPFAM" id="SSF55729">
    <property type="entry name" value="Acyl-CoA N-acyltransferases (Nat)"/>
    <property type="match status" value="1"/>
</dbReference>
<dbReference type="CDD" id="cd04301">
    <property type="entry name" value="NAT_SF"/>
    <property type="match status" value="1"/>
</dbReference>
<accession>A0A0R1FBQ5</accession>
<name>A0A0R1FBQ5_9LACO</name>
<dbReference type="GeneID" id="65915875"/>
<protein>
    <submittedName>
        <fullName evidence="4">Putative acetyltransferase (Putative)</fullName>
    </submittedName>
</protein>
<comment type="caution">
    <text evidence="4">The sequence shown here is derived from an EMBL/GenBank/DDBJ whole genome shotgun (WGS) entry which is preliminary data.</text>
</comment>
<keyword evidence="2" id="KW-0012">Acyltransferase</keyword>
<evidence type="ECO:0000313" key="5">
    <source>
        <dbReference type="Proteomes" id="UP000051181"/>
    </source>
</evidence>
<dbReference type="Proteomes" id="UP000051181">
    <property type="component" value="Unassembled WGS sequence"/>
</dbReference>
<evidence type="ECO:0000256" key="1">
    <source>
        <dbReference type="ARBA" id="ARBA00022679"/>
    </source>
</evidence>
<dbReference type="InterPro" id="IPR050832">
    <property type="entry name" value="Bact_Acetyltransf"/>
</dbReference>
<dbReference type="InterPro" id="IPR016181">
    <property type="entry name" value="Acyl_CoA_acyltransferase"/>
</dbReference>
<dbReference type="InterPro" id="IPR000182">
    <property type="entry name" value="GNAT_dom"/>
</dbReference>
<dbReference type="PANTHER" id="PTHR43877">
    <property type="entry name" value="AMINOALKYLPHOSPHONATE N-ACETYLTRANSFERASE-RELATED-RELATED"/>
    <property type="match status" value="1"/>
</dbReference>
<feature type="domain" description="N-acetyltransferase" evidence="3">
    <location>
        <begin position="1"/>
        <end position="135"/>
    </location>
</feature>
<dbReference type="PANTHER" id="PTHR43877:SF2">
    <property type="entry name" value="AMINOALKYLPHOSPHONATE N-ACETYLTRANSFERASE-RELATED"/>
    <property type="match status" value="1"/>
</dbReference>
<dbReference type="PATRIC" id="fig|913848.6.peg.1194"/>